<dbReference type="RefSeq" id="WP_377931034.1">
    <property type="nucleotide sequence ID" value="NZ_JBHUEM010000060.1"/>
</dbReference>
<organism evidence="2 3">
    <name type="scientific">Bacillus salitolerans</name>
    <dbReference type="NCBI Taxonomy" id="1437434"/>
    <lineage>
        <taxon>Bacteria</taxon>
        <taxon>Bacillati</taxon>
        <taxon>Bacillota</taxon>
        <taxon>Bacilli</taxon>
        <taxon>Bacillales</taxon>
        <taxon>Bacillaceae</taxon>
        <taxon>Bacillus</taxon>
    </lineage>
</organism>
<keyword evidence="3" id="KW-1185">Reference proteome</keyword>
<proteinExistence type="predicted"/>
<dbReference type="Gene3D" id="3.90.230.10">
    <property type="entry name" value="Creatinase/methionine aminopeptidase superfamily"/>
    <property type="match status" value="1"/>
</dbReference>
<evidence type="ECO:0000313" key="3">
    <source>
        <dbReference type="Proteomes" id="UP001597214"/>
    </source>
</evidence>
<dbReference type="Proteomes" id="UP001597214">
    <property type="component" value="Unassembled WGS sequence"/>
</dbReference>
<dbReference type="InterPro" id="IPR000994">
    <property type="entry name" value="Pept_M24"/>
</dbReference>
<dbReference type="SUPFAM" id="SSF55920">
    <property type="entry name" value="Creatinase/aminopeptidase"/>
    <property type="match status" value="1"/>
</dbReference>
<gene>
    <name evidence="2" type="ORF">ACFSCX_25255</name>
</gene>
<reference evidence="3" key="1">
    <citation type="journal article" date="2019" name="Int. J. Syst. Evol. Microbiol.">
        <title>The Global Catalogue of Microorganisms (GCM) 10K type strain sequencing project: providing services to taxonomists for standard genome sequencing and annotation.</title>
        <authorList>
            <consortium name="The Broad Institute Genomics Platform"/>
            <consortium name="The Broad Institute Genome Sequencing Center for Infectious Disease"/>
            <person name="Wu L."/>
            <person name="Ma J."/>
        </authorList>
    </citation>
    <scope>NUCLEOTIDE SEQUENCE [LARGE SCALE GENOMIC DNA]</scope>
    <source>
        <strain evidence="3">CCUG 49339</strain>
    </source>
</reference>
<comment type="caution">
    <text evidence="2">The sequence shown here is derived from an EMBL/GenBank/DDBJ whole genome shotgun (WGS) entry which is preliminary data.</text>
</comment>
<dbReference type="EMBL" id="JBHUEM010000060">
    <property type="protein sequence ID" value="MFD1739778.1"/>
    <property type="molecule type" value="Genomic_DNA"/>
</dbReference>
<evidence type="ECO:0000313" key="2">
    <source>
        <dbReference type="EMBL" id="MFD1739778.1"/>
    </source>
</evidence>
<feature type="domain" description="Peptidase M24" evidence="1">
    <location>
        <begin position="205"/>
        <end position="356"/>
    </location>
</feature>
<name>A0ABW4LYX6_9BACI</name>
<protein>
    <submittedName>
        <fullName evidence="2">M24 family metallopeptidase</fullName>
    </submittedName>
</protein>
<sequence>MLHVHEQDRSQNILPIKSREALFDSWLKDRLDYILKEAMIKANIPLWIVISKEYNEDPVIETLTPSEHDSSRRLSIFVFVLDIELNRVDRYCIGSPHPALTGLYQFIWKRGEETQWERLKMLMEEKNPSRIGINQSRHIAVSDGLTHSLYELLCEELGTVWVSKFVSAEQLVIHWFLKRSKQEMLIYPFLSDLTNNLAKKALSNEVILPGVTTTTDVVEWIRQHVLDLGIKTSFYPTVDIQRKGSAIDRISGEIIMPGDIVHLDFGIEYLHLSTDTQQLAYVLRKGESNPPEGLEAAFRIGLAFQDIVMKKMTPGKTGNEVFEESINDARKQSIQAMLYSHPVGPHCHEAGPLIGLYDQQTKIPFRGELEIVSDSAYALEFNIKTFIPEWGHETFIYLEQPIAVYEDGAQYLTPRQESFYLIR</sequence>
<evidence type="ECO:0000259" key="1">
    <source>
        <dbReference type="Pfam" id="PF00557"/>
    </source>
</evidence>
<dbReference type="Pfam" id="PF00557">
    <property type="entry name" value="Peptidase_M24"/>
    <property type="match status" value="1"/>
</dbReference>
<accession>A0ABW4LYX6</accession>
<dbReference type="InterPro" id="IPR036005">
    <property type="entry name" value="Creatinase/aminopeptidase-like"/>
</dbReference>